<proteinExistence type="predicted"/>
<accession>A0A5M3W2Y9</accession>
<name>A0A5M3W2Y9_9ACTN</name>
<keyword evidence="6" id="KW-0808">Transferase</keyword>
<comment type="caution">
    <text evidence="6">The sequence shown here is derived from an EMBL/GenBank/DDBJ whole genome shotgun (WGS) entry which is preliminary data.</text>
</comment>
<keyword evidence="3 5" id="KW-1133">Transmembrane helix</keyword>
<keyword evidence="2 5" id="KW-0812">Transmembrane</keyword>
<evidence type="ECO:0000313" key="6">
    <source>
        <dbReference type="EMBL" id="GES03124.1"/>
    </source>
</evidence>
<evidence type="ECO:0000256" key="5">
    <source>
        <dbReference type="SAM" id="Phobius"/>
    </source>
</evidence>
<sequence length="289" mass="30543">MSITSTALVALPTRVGGLVRTARPRQWVKNVLVAAAPLAAARADGATLAATGVAFVAFSCAASAVYFLNDVLDASEDRAHPDKRLRPVAAGIVPERAALAAAAALAVTALALSLAWQPAGAVVLAGYLLVNACYCRWLKHVLIVDMAVVSSGFLLRAAYGGAMAAVPLTRWFLIVIGAAALFAVAGKRFSELARLHADGLTPRPPLDQYSMSYLRFVWQAAGTVAMTVYCLWAFPAHSLTIIPFGLAFLRYAWHIDRAEAGAPESVVFGDRWLLAVSGAWVALFLAPNV</sequence>
<dbReference type="EMBL" id="BLAD01000065">
    <property type="protein sequence ID" value="GES03124.1"/>
    <property type="molecule type" value="Genomic_DNA"/>
</dbReference>
<keyword evidence="4 5" id="KW-0472">Membrane</keyword>
<dbReference type="NCBIfam" id="NF008978">
    <property type="entry name" value="PRK12324.1-4"/>
    <property type="match status" value="1"/>
</dbReference>
<dbReference type="Proteomes" id="UP000334990">
    <property type="component" value="Unassembled WGS sequence"/>
</dbReference>
<organism evidence="6 7">
    <name type="scientific">Acrocarpospora corrugata</name>
    <dbReference type="NCBI Taxonomy" id="35763"/>
    <lineage>
        <taxon>Bacteria</taxon>
        <taxon>Bacillati</taxon>
        <taxon>Actinomycetota</taxon>
        <taxon>Actinomycetes</taxon>
        <taxon>Streptosporangiales</taxon>
        <taxon>Streptosporangiaceae</taxon>
        <taxon>Acrocarpospora</taxon>
    </lineage>
</organism>
<dbReference type="RefSeq" id="WP_218034482.1">
    <property type="nucleotide sequence ID" value="NZ_BAAABN010000053.1"/>
</dbReference>
<evidence type="ECO:0000256" key="2">
    <source>
        <dbReference type="ARBA" id="ARBA00022692"/>
    </source>
</evidence>
<evidence type="ECO:0000313" key="7">
    <source>
        <dbReference type="Proteomes" id="UP000334990"/>
    </source>
</evidence>
<feature type="transmembrane region" description="Helical" evidence="5">
    <location>
        <begin position="45"/>
        <end position="68"/>
    </location>
</feature>
<feature type="transmembrane region" description="Helical" evidence="5">
    <location>
        <begin position="168"/>
        <end position="186"/>
    </location>
</feature>
<dbReference type="AlphaFoldDB" id="A0A5M3W2Y9"/>
<keyword evidence="7" id="KW-1185">Reference proteome</keyword>
<gene>
    <name evidence="6" type="ORF">Acor_51900</name>
</gene>
<dbReference type="Gene3D" id="1.10.357.140">
    <property type="entry name" value="UbiA prenyltransferase"/>
    <property type="match status" value="1"/>
</dbReference>
<dbReference type="Pfam" id="PF01040">
    <property type="entry name" value="UbiA"/>
    <property type="match status" value="1"/>
</dbReference>
<evidence type="ECO:0000256" key="4">
    <source>
        <dbReference type="ARBA" id="ARBA00023136"/>
    </source>
</evidence>
<dbReference type="GO" id="GO:0016020">
    <property type="term" value="C:membrane"/>
    <property type="evidence" value="ECO:0007669"/>
    <property type="project" value="UniProtKB-SubCell"/>
</dbReference>
<keyword evidence="6" id="KW-0328">Glycosyltransferase</keyword>
<dbReference type="CDD" id="cd13963">
    <property type="entry name" value="PT_UbiA_2"/>
    <property type="match status" value="1"/>
</dbReference>
<dbReference type="GO" id="GO:0016765">
    <property type="term" value="F:transferase activity, transferring alkyl or aryl (other than methyl) groups"/>
    <property type="evidence" value="ECO:0007669"/>
    <property type="project" value="InterPro"/>
</dbReference>
<comment type="subcellular location">
    <subcellularLocation>
        <location evidence="1">Membrane</location>
        <topology evidence="1">Multi-pass membrane protein</topology>
    </subcellularLocation>
</comment>
<dbReference type="InterPro" id="IPR000537">
    <property type="entry name" value="UbiA_prenyltransferase"/>
</dbReference>
<dbReference type="InterPro" id="IPR044878">
    <property type="entry name" value="UbiA_sf"/>
</dbReference>
<reference evidence="6 7" key="1">
    <citation type="submission" date="2019-10" db="EMBL/GenBank/DDBJ databases">
        <title>Whole genome shotgun sequence of Acrocarpospora corrugata NBRC 13972.</title>
        <authorList>
            <person name="Ichikawa N."/>
            <person name="Kimura A."/>
            <person name="Kitahashi Y."/>
            <person name="Komaki H."/>
            <person name="Oguchi A."/>
        </authorList>
    </citation>
    <scope>NUCLEOTIDE SEQUENCE [LARGE SCALE GENOMIC DNA]</scope>
    <source>
        <strain evidence="6 7">NBRC 13972</strain>
    </source>
</reference>
<dbReference type="GO" id="GO:0016757">
    <property type="term" value="F:glycosyltransferase activity"/>
    <property type="evidence" value="ECO:0007669"/>
    <property type="project" value="UniProtKB-KW"/>
</dbReference>
<feature type="transmembrane region" description="Helical" evidence="5">
    <location>
        <begin position="115"/>
        <end position="134"/>
    </location>
</feature>
<protein>
    <submittedName>
        <fullName evidence="6">Decaprenyl-phosphate phosphoribosyltransferase</fullName>
    </submittedName>
</protein>
<evidence type="ECO:0000256" key="3">
    <source>
        <dbReference type="ARBA" id="ARBA00022989"/>
    </source>
</evidence>
<evidence type="ECO:0000256" key="1">
    <source>
        <dbReference type="ARBA" id="ARBA00004141"/>
    </source>
</evidence>
<feature type="transmembrane region" description="Helical" evidence="5">
    <location>
        <begin position="141"/>
        <end position="162"/>
    </location>
</feature>